<name>A0ABP5ACZ1_9ACTN</name>
<evidence type="ECO:0000256" key="1">
    <source>
        <dbReference type="SAM" id="MobiDB-lite"/>
    </source>
</evidence>
<dbReference type="RefSeq" id="WP_344004606.1">
    <property type="nucleotide sequence ID" value="NZ_BAAAMY010000002.1"/>
</dbReference>
<proteinExistence type="predicted"/>
<reference evidence="3" key="1">
    <citation type="journal article" date="2019" name="Int. J. Syst. Evol. Microbiol.">
        <title>The Global Catalogue of Microorganisms (GCM) 10K type strain sequencing project: providing services to taxonomists for standard genome sequencing and annotation.</title>
        <authorList>
            <consortium name="The Broad Institute Genomics Platform"/>
            <consortium name="The Broad Institute Genome Sequencing Center for Infectious Disease"/>
            <person name="Wu L."/>
            <person name="Ma J."/>
        </authorList>
    </citation>
    <scope>NUCLEOTIDE SEQUENCE [LARGE SCALE GENOMIC DNA]</scope>
    <source>
        <strain evidence="3">JCM 14046</strain>
    </source>
</reference>
<sequence length="55" mass="6344">MKARSGSSGEDITRMIREEFSRSEDAEVRKHYSTNSSVADEADEIYRAARDRRGY</sequence>
<feature type="compositionally biased region" description="Basic and acidic residues" evidence="1">
    <location>
        <begin position="11"/>
        <end position="30"/>
    </location>
</feature>
<protein>
    <submittedName>
        <fullName evidence="2">Uncharacterized protein</fullName>
    </submittedName>
</protein>
<dbReference type="Proteomes" id="UP001501612">
    <property type="component" value="Unassembled WGS sequence"/>
</dbReference>
<keyword evidence="3" id="KW-1185">Reference proteome</keyword>
<comment type="caution">
    <text evidence="2">The sequence shown here is derived from an EMBL/GenBank/DDBJ whole genome shotgun (WGS) entry which is preliminary data.</text>
</comment>
<feature type="region of interest" description="Disordered" evidence="1">
    <location>
        <begin position="1"/>
        <end position="44"/>
    </location>
</feature>
<dbReference type="EMBL" id="BAAAMY010000002">
    <property type="protein sequence ID" value="GAA1910617.1"/>
    <property type="molecule type" value="Genomic_DNA"/>
</dbReference>
<feature type="compositionally biased region" description="Polar residues" evidence="1">
    <location>
        <begin position="1"/>
        <end position="10"/>
    </location>
</feature>
<organism evidence="2 3">
    <name type="scientific">Nocardioides lentus</name>
    <dbReference type="NCBI Taxonomy" id="338077"/>
    <lineage>
        <taxon>Bacteria</taxon>
        <taxon>Bacillati</taxon>
        <taxon>Actinomycetota</taxon>
        <taxon>Actinomycetes</taxon>
        <taxon>Propionibacteriales</taxon>
        <taxon>Nocardioidaceae</taxon>
        <taxon>Nocardioides</taxon>
    </lineage>
</organism>
<evidence type="ECO:0000313" key="3">
    <source>
        <dbReference type="Proteomes" id="UP001501612"/>
    </source>
</evidence>
<gene>
    <name evidence="2" type="ORF">GCM10009737_10060</name>
</gene>
<accession>A0ABP5ACZ1</accession>
<evidence type="ECO:0000313" key="2">
    <source>
        <dbReference type="EMBL" id="GAA1910617.1"/>
    </source>
</evidence>